<gene>
    <name evidence="2" type="ORF">FB470_000623</name>
</gene>
<evidence type="ECO:0000313" key="2">
    <source>
        <dbReference type="EMBL" id="MDQ0376629.1"/>
    </source>
</evidence>
<keyword evidence="3" id="KW-1185">Reference proteome</keyword>
<dbReference type="EMBL" id="JAUSUT010000001">
    <property type="protein sequence ID" value="MDQ0376629.1"/>
    <property type="molecule type" value="Genomic_DNA"/>
</dbReference>
<reference evidence="2 3" key="1">
    <citation type="submission" date="2023-07" db="EMBL/GenBank/DDBJ databases">
        <title>Sequencing the genomes of 1000 actinobacteria strains.</title>
        <authorList>
            <person name="Klenk H.-P."/>
        </authorList>
    </citation>
    <scope>NUCLEOTIDE SEQUENCE [LARGE SCALE GENOMIC DNA]</scope>
    <source>
        <strain evidence="2 3">DSM 45805</strain>
    </source>
</reference>
<keyword evidence="1" id="KW-0472">Membrane</keyword>
<comment type="caution">
    <text evidence="2">The sequence shown here is derived from an EMBL/GenBank/DDBJ whole genome shotgun (WGS) entry which is preliminary data.</text>
</comment>
<proteinExistence type="predicted"/>
<dbReference type="Proteomes" id="UP001229651">
    <property type="component" value="Unassembled WGS sequence"/>
</dbReference>
<evidence type="ECO:0000313" key="3">
    <source>
        <dbReference type="Proteomes" id="UP001229651"/>
    </source>
</evidence>
<keyword evidence="1" id="KW-1133">Transmembrane helix</keyword>
<accession>A0ABU0EN86</accession>
<feature type="transmembrane region" description="Helical" evidence="1">
    <location>
        <begin position="26"/>
        <end position="48"/>
    </location>
</feature>
<sequence>MTGRRRRDPHVAPAQVRDAGDMADDFGQLVLVAVTLLAAVGIIAAAIVQSLT</sequence>
<name>A0ABU0EN86_9PSEU</name>
<protein>
    <submittedName>
        <fullName evidence="2">Uncharacterized protein</fullName>
    </submittedName>
</protein>
<keyword evidence="1" id="KW-0812">Transmembrane</keyword>
<dbReference type="RefSeq" id="WP_306988565.1">
    <property type="nucleotide sequence ID" value="NZ_JAUSUT010000001.1"/>
</dbReference>
<evidence type="ECO:0000256" key="1">
    <source>
        <dbReference type="SAM" id="Phobius"/>
    </source>
</evidence>
<organism evidence="2 3">
    <name type="scientific">Amycolatopsis thermophila</name>
    <dbReference type="NCBI Taxonomy" id="206084"/>
    <lineage>
        <taxon>Bacteria</taxon>
        <taxon>Bacillati</taxon>
        <taxon>Actinomycetota</taxon>
        <taxon>Actinomycetes</taxon>
        <taxon>Pseudonocardiales</taxon>
        <taxon>Pseudonocardiaceae</taxon>
        <taxon>Amycolatopsis</taxon>
    </lineage>
</organism>